<evidence type="ECO:0000256" key="2">
    <source>
        <dbReference type="ARBA" id="ARBA00022695"/>
    </source>
</evidence>
<reference evidence="9" key="1">
    <citation type="submission" date="2023-06" db="EMBL/GenBank/DDBJ databases">
        <title>Reference genome for the Northern bat (Eptesicus nilssonii), a most northern bat species.</title>
        <authorList>
            <person name="Laine V.N."/>
            <person name="Pulliainen A.T."/>
            <person name="Lilley T.M."/>
        </authorList>
    </citation>
    <scope>NUCLEOTIDE SEQUENCE</scope>
    <source>
        <strain evidence="9">BLF_Eptnil</strain>
        <tissue evidence="9">Kidney</tissue>
    </source>
</reference>
<dbReference type="Pfam" id="PF09337">
    <property type="entry name" value="zf-H2C2"/>
    <property type="match status" value="1"/>
</dbReference>
<keyword evidence="3" id="KW-0540">Nuclease</keyword>
<dbReference type="PANTHER" id="PTHR41694">
    <property type="entry name" value="ENDOGENOUS RETROVIRUS GROUP K MEMBER POL PROTEIN"/>
    <property type="match status" value="1"/>
</dbReference>
<dbReference type="InterPro" id="IPR012337">
    <property type="entry name" value="RNaseH-like_sf"/>
</dbReference>
<dbReference type="GO" id="GO:0004519">
    <property type="term" value="F:endonuclease activity"/>
    <property type="evidence" value="ECO:0007669"/>
    <property type="project" value="UniProtKB-KW"/>
</dbReference>
<dbReference type="EMBL" id="JAULJE010000001">
    <property type="protein sequence ID" value="KAK1346931.1"/>
    <property type="molecule type" value="Genomic_DNA"/>
</dbReference>
<keyword evidence="1" id="KW-0808">Transferase</keyword>
<comment type="caution">
    <text evidence="9">The sequence shown here is derived from an EMBL/GenBank/DDBJ whole genome shotgun (WGS) entry which is preliminary data.</text>
</comment>
<dbReference type="InterPro" id="IPR015416">
    <property type="entry name" value="Znf_H2C2_histone_UAS-bd"/>
</dbReference>
<dbReference type="GO" id="GO:0003964">
    <property type="term" value="F:RNA-directed DNA polymerase activity"/>
    <property type="evidence" value="ECO:0007669"/>
    <property type="project" value="UniProtKB-KW"/>
</dbReference>
<dbReference type="GO" id="GO:0016787">
    <property type="term" value="F:hydrolase activity"/>
    <property type="evidence" value="ECO:0007669"/>
    <property type="project" value="UniProtKB-KW"/>
</dbReference>
<dbReference type="AlphaFoldDB" id="A0AA40ICN2"/>
<feature type="compositionally biased region" description="Pro residues" evidence="7">
    <location>
        <begin position="1"/>
        <end position="12"/>
    </location>
</feature>
<evidence type="ECO:0000256" key="6">
    <source>
        <dbReference type="ARBA" id="ARBA00022918"/>
    </source>
</evidence>
<keyword evidence="2" id="KW-0548">Nucleotidyltransferase</keyword>
<organism evidence="9 10">
    <name type="scientific">Cnephaeus nilssonii</name>
    <name type="common">Northern bat</name>
    <name type="synonym">Eptesicus nilssonii</name>
    <dbReference type="NCBI Taxonomy" id="3371016"/>
    <lineage>
        <taxon>Eukaryota</taxon>
        <taxon>Metazoa</taxon>
        <taxon>Chordata</taxon>
        <taxon>Craniata</taxon>
        <taxon>Vertebrata</taxon>
        <taxon>Euteleostomi</taxon>
        <taxon>Mammalia</taxon>
        <taxon>Eutheria</taxon>
        <taxon>Laurasiatheria</taxon>
        <taxon>Chiroptera</taxon>
        <taxon>Yangochiroptera</taxon>
        <taxon>Vespertilionidae</taxon>
        <taxon>Cnephaeus</taxon>
    </lineage>
</organism>
<evidence type="ECO:0000256" key="3">
    <source>
        <dbReference type="ARBA" id="ARBA00022722"/>
    </source>
</evidence>
<evidence type="ECO:0000256" key="7">
    <source>
        <dbReference type="SAM" id="MobiDB-lite"/>
    </source>
</evidence>
<keyword evidence="5" id="KW-0378">Hydrolase</keyword>
<dbReference type="InterPro" id="IPR036397">
    <property type="entry name" value="RNaseH_sf"/>
</dbReference>
<evidence type="ECO:0000313" key="9">
    <source>
        <dbReference type="EMBL" id="KAK1346931.1"/>
    </source>
</evidence>
<keyword evidence="6" id="KW-0695">RNA-directed DNA polymerase</keyword>
<evidence type="ECO:0000256" key="4">
    <source>
        <dbReference type="ARBA" id="ARBA00022759"/>
    </source>
</evidence>
<dbReference type="GO" id="GO:0003676">
    <property type="term" value="F:nucleic acid binding"/>
    <property type="evidence" value="ECO:0007669"/>
    <property type="project" value="InterPro"/>
</dbReference>
<evidence type="ECO:0000313" key="10">
    <source>
        <dbReference type="Proteomes" id="UP001177744"/>
    </source>
</evidence>
<evidence type="ECO:0000256" key="5">
    <source>
        <dbReference type="ARBA" id="ARBA00022801"/>
    </source>
</evidence>
<dbReference type="SUPFAM" id="SSF53098">
    <property type="entry name" value="Ribonuclease H-like"/>
    <property type="match status" value="1"/>
</dbReference>
<proteinExistence type="predicted"/>
<feature type="domain" description="Integrase catalytic" evidence="8">
    <location>
        <begin position="144"/>
        <end position="301"/>
    </location>
</feature>
<dbReference type="Gene3D" id="1.10.340.70">
    <property type="match status" value="1"/>
</dbReference>
<name>A0AA40ICN2_CNENI</name>
<evidence type="ECO:0000259" key="8">
    <source>
        <dbReference type="PROSITE" id="PS50994"/>
    </source>
</evidence>
<dbReference type="GO" id="GO:0015074">
    <property type="term" value="P:DNA integration"/>
    <property type="evidence" value="ECO:0007669"/>
    <property type="project" value="InterPro"/>
</dbReference>
<dbReference type="PANTHER" id="PTHR41694:SF5">
    <property type="entry name" value="RIBONUCLEASE H"/>
    <property type="match status" value="1"/>
</dbReference>
<keyword evidence="4" id="KW-0255">Endonuclease</keyword>
<gene>
    <name evidence="9" type="ORF">QTO34_000791</name>
</gene>
<dbReference type="Gene3D" id="3.30.420.10">
    <property type="entry name" value="Ribonuclease H-like superfamily/Ribonuclease H"/>
    <property type="match status" value="1"/>
</dbReference>
<protein>
    <recommendedName>
        <fullName evidence="8">Integrase catalytic domain-containing protein</fullName>
    </recommendedName>
</protein>
<sequence>MWAPELPEPPKYTPQEEKWAQKEGDKRTMGGWWILPDHRVYVPEQLAHKVVLQQHELTHLGKASLEALLGRYYLIAHLPSLCASVSQRCLLCAQNNAKQGPVGPIGVQRCGHAPFRSFVRQRCLLCAQNNAKQGPVGPIGVQRCGHAPFEDLEVYFTEIEPSRGNTYLLVFVCTFSGWVEAYPTCTEKAREVTKALLKDIISQYGMALTIGSDNGPAFVAEIVQQVAKALGIKWNLHTAYRLQSSGKVERMNWTLKQAMAKLCQETILPWTDILPLVFLRECCAPRARLFRFPILAITRKLKLLFAWTWVVCCGDFAPP</sequence>
<dbReference type="InterPro" id="IPR001584">
    <property type="entry name" value="Integrase_cat-core"/>
</dbReference>
<evidence type="ECO:0000256" key="1">
    <source>
        <dbReference type="ARBA" id="ARBA00022679"/>
    </source>
</evidence>
<feature type="region of interest" description="Disordered" evidence="7">
    <location>
        <begin position="1"/>
        <end position="23"/>
    </location>
</feature>
<feature type="compositionally biased region" description="Basic and acidic residues" evidence="7">
    <location>
        <begin position="14"/>
        <end position="23"/>
    </location>
</feature>
<dbReference type="Proteomes" id="UP001177744">
    <property type="component" value="Unassembled WGS sequence"/>
</dbReference>
<accession>A0AA40ICN2</accession>
<dbReference type="PROSITE" id="PS50994">
    <property type="entry name" value="INTEGRASE"/>
    <property type="match status" value="1"/>
</dbReference>
<keyword evidence="10" id="KW-1185">Reference proteome</keyword>
<dbReference type="Pfam" id="PF00665">
    <property type="entry name" value="rve"/>
    <property type="match status" value="1"/>
</dbReference>